<dbReference type="CDD" id="cd03257">
    <property type="entry name" value="ABC_NikE_OppD_transporters"/>
    <property type="match status" value="1"/>
</dbReference>
<evidence type="ECO:0000313" key="15">
    <source>
        <dbReference type="EMBL" id="MBP2371040.1"/>
    </source>
</evidence>
<dbReference type="PROSITE" id="PS50928">
    <property type="entry name" value="ABC_TM1"/>
    <property type="match status" value="1"/>
</dbReference>
<dbReference type="InterPro" id="IPR035906">
    <property type="entry name" value="MetI-like_sf"/>
</dbReference>
<keyword evidence="9 11" id="KW-1133">Transmembrane helix</keyword>
<evidence type="ECO:0000256" key="9">
    <source>
        <dbReference type="ARBA" id="ARBA00022989"/>
    </source>
</evidence>
<feature type="transmembrane region" description="Helical" evidence="11">
    <location>
        <begin position="238"/>
        <end position="264"/>
    </location>
</feature>
<evidence type="ECO:0000256" key="2">
    <source>
        <dbReference type="ARBA" id="ARBA00004202"/>
    </source>
</evidence>
<dbReference type="Pfam" id="PF12911">
    <property type="entry name" value="OppC_N"/>
    <property type="match status" value="1"/>
</dbReference>
<dbReference type="InterPro" id="IPR000515">
    <property type="entry name" value="MetI-like"/>
</dbReference>
<name>A0ABS4W494_9PSEU</name>
<keyword evidence="4 11" id="KW-0813">Transport</keyword>
<keyword evidence="10 11" id="KW-0472">Membrane</keyword>
<dbReference type="Gene3D" id="3.40.50.300">
    <property type="entry name" value="P-loop containing nucleotide triphosphate hydrolases"/>
    <property type="match status" value="1"/>
</dbReference>
<evidence type="ECO:0000256" key="3">
    <source>
        <dbReference type="ARBA" id="ARBA00005417"/>
    </source>
</evidence>
<evidence type="ECO:0000256" key="6">
    <source>
        <dbReference type="ARBA" id="ARBA00022692"/>
    </source>
</evidence>
<dbReference type="EMBL" id="JAGINU010000001">
    <property type="protein sequence ID" value="MBP2371040.1"/>
    <property type="molecule type" value="Genomic_DNA"/>
</dbReference>
<dbReference type="Proteomes" id="UP001519295">
    <property type="component" value="Unassembled WGS sequence"/>
</dbReference>
<dbReference type="InterPro" id="IPR006311">
    <property type="entry name" value="TAT_signal"/>
</dbReference>
<dbReference type="Pfam" id="PF00005">
    <property type="entry name" value="ABC_tran"/>
    <property type="match status" value="1"/>
</dbReference>
<dbReference type="RefSeq" id="WP_210034684.1">
    <property type="nucleotide sequence ID" value="NZ_JAGINU010000001.1"/>
</dbReference>
<dbReference type="InterPro" id="IPR017871">
    <property type="entry name" value="ABC_transporter-like_CS"/>
</dbReference>
<comment type="caution">
    <text evidence="15">The sequence shown here is derived from an EMBL/GenBank/DDBJ whole genome shotgun (WGS) entry which is preliminary data.</text>
</comment>
<proteinExistence type="inferred from homology"/>
<reference evidence="15 16" key="1">
    <citation type="submission" date="2021-03" db="EMBL/GenBank/DDBJ databases">
        <title>Sequencing the genomes of 1000 actinobacteria strains.</title>
        <authorList>
            <person name="Klenk H.-P."/>
        </authorList>
    </citation>
    <scope>NUCLEOTIDE SEQUENCE [LARGE SCALE GENOMIC DNA]</scope>
    <source>
        <strain evidence="15 16">DSM 45256</strain>
    </source>
</reference>
<dbReference type="InterPro" id="IPR025966">
    <property type="entry name" value="OppC_N"/>
</dbReference>
<keyword evidence="5" id="KW-1003">Cell membrane</keyword>
<evidence type="ECO:0000256" key="10">
    <source>
        <dbReference type="ARBA" id="ARBA00023136"/>
    </source>
</evidence>
<comment type="similarity">
    <text evidence="3">Belongs to the ABC transporter superfamily.</text>
</comment>
<dbReference type="InterPro" id="IPR003439">
    <property type="entry name" value="ABC_transporter-like_ATP-bd"/>
</dbReference>
<dbReference type="SUPFAM" id="SSF52540">
    <property type="entry name" value="P-loop containing nucleoside triphosphate hydrolases"/>
    <property type="match status" value="1"/>
</dbReference>
<organism evidence="15 16">
    <name type="scientific">Pseudonocardia parietis</name>
    <dbReference type="NCBI Taxonomy" id="570936"/>
    <lineage>
        <taxon>Bacteria</taxon>
        <taxon>Bacillati</taxon>
        <taxon>Actinomycetota</taxon>
        <taxon>Actinomycetes</taxon>
        <taxon>Pseudonocardiales</taxon>
        <taxon>Pseudonocardiaceae</taxon>
        <taxon>Pseudonocardia</taxon>
    </lineage>
</organism>
<dbReference type="CDD" id="cd06261">
    <property type="entry name" value="TM_PBP2"/>
    <property type="match status" value="1"/>
</dbReference>
<feature type="domain" description="ABC transmembrane type-1" evidence="14">
    <location>
        <begin position="69"/>
        <end position="261"/>
    </location>
</feature>
<evidence type="ECO:0000259" key="13">
    <source>
        <dbReference type="PROSITE" id="PS50893"/>
    </source>
</evidence>
<comment type="subcellular location">
    <subcellularLocation>
        <location evidence="11">Cell membrane</location>
        <topology evidence="11">Multi-pass membrane protein</topology>
    </subcellularLocation>
    <subcellularLocation>
        <location evidence="2">Cell membrane</location>
        <topology evidence="2">Peripheral membrane protein</topology>
    </subcellularLocation>
    <subcellularLocation>
        <location evidence="1">Membrane</location>
        <topology evidence="1">Multi-pass membrane protein</topology>
    </subcellularLocation>
</comment>
<keyword evidence="6 11" id="KW-0812">Transmembrane</keyword>
<dbReference type="InterPro" id="IPR013563">
    <property type="entry name" value="Oligopep_ABC_C"/>
</dbReference>
<feature type="transmembrane region" description="Helical" evidence="11">
    <location>
        <begin position="134"/>
        <end position="151"/>
    </location>
</feature>
<dbReference type="Pfam" id="PF08352">
    <property type="entry name" value="oligo_HPY"/>
    <property type="match status" value="1"/>
</dbReference>
<dbReference type="SUPFAM" id="SSF161098">
    <property type="entry name" value="MetI-like"/>
    <property type="match status" value="1"/>
</dbReference>
<dbReference type="InterPro" id="IPR003593">
    <property type="entry name" value="AAA+_ATPase"/>
</dbReference>
<dbReference type="Gene3D" id="1.10.3720.10">
    <property type="entry name" value="MetI-like"/>
    <property type="match status" value="1"/>
</dbReference>
<protein>
    <submittedName>
        <fullName evidence="15">ABC-type dipeptide/oligopeptide/nickel transport system ATPase component/ABC-type dipeptide/oligopeptide/nickel transport system permease subunit</fullName>
    </submittedName>
</protein>
<keyword evidence="7" id="KW-0547">Nucleotide-binding</keyword>
<gene>
    <name evidence="15" type="ORF">JOF36_006736</name>
</gene>
<evidence type="ECO:0000256" key="11">
    <source>
        <dbReference type="RuleBase" id="RU363032"/>
    </source>
</evidence>
<feature type="region of interest" description="Disordered" evidence="12">
    <location>
        <begin position="276"/>
        <end position="297"/>
    </location>
</feature>
<dbReference type="SMART" id="SM00382">
    <property type="entry name" value="AAA"/>
    <property type="match status" value="1"/>
</dbReference>
<dbReference type="PROSITE" id="PS50893">
    <property type="entry name" value="ABC_TRANSPORTER_2"/>
    <property type="match status" value="1"/>
</dbReference>
<evidence type="ECO:0000259" key="14">
    <source>
        <dbReference type="PROSITE" id="PS50928"/>
    </source>
</evidence>
<dbReference type="PANTHER" id="PTHR43297:SF2">
    <property type="entry name" value="DIPEPTIDE TRANSPORT ATP-BINDING PROTEIN DPPD"/>
    <property type="match status" value="1"/>
</dbReference>
<dbReference type="InterPro" id="IPR050388">
    <property type="entry name" value="ABC_Ni/Peptide_Import"/>
</dbReference>
<dbReference type="InterPro" id="IPR027417">
    <property type="entry name" value="P-loop_NTPase"/>
</dbReference>
<evidence type="ECO:0000256" key="8">
    <source>
        <dbReference type="ARBA" id="ARBA00022840"/>
    </source>
</evidence>
<feature type="domain" description="ABC transporter" evidence="13">
    <location>
        <begin position="299"/>
        <end position="544"/>
    </location>
</feature>
<dbReference type="PANTHER" id="PTHR43297">
    <property type="entry name" value="OLIGOPEPTIDE TRANSPORT ATP-BINDING PROTEIN APPD"/>
    <property type="match status" value="1"/>
</dbReference>
<evidence type="ECO:0000313" key="16">
    <source>
        <dbReference type="Proteomes" id="UP001519295"/>
    </source>
</evidence>
<evidence type="ECO:0000256" key="7">
    <source>
        <dbReference type="ARBA" id="ARBA00022741"/>
    </source>
</evidence>
<dbReference type="Pfam" id="PF00528">
    <property type="entry name" value="BPD_transp_1"/>
    <property type="match status" value="1"/>
</dbReference>
<comment type="similarity">
    <text evidence="11">Belongs to the binding-protein-dependent transport system permease family.</text>
</comment>
<evidence type="ECO:0000256" key="1">
    <source>
        <dbReference type="ARBA" id="ARBA00004141"/>
    </source>
</evidence>
<keyword evidence="16" id="KW-1185">Reference proteome</keyword>
<evidence type="ECO:0000256" key="12">
    <source>
        <dbReference type="SAM" id="MobiDB-lite"/>
    </source>
</evidence>
<feature type="transmembrane region" description="Helical" evidence="11">
    <location>
        <begin position="108"/>
        <end position="128"/>
    </location>
</feature>
<feature type="transmembrane region" description="Helical" evidence="11">
    <location>
        <begin position="71"/>
        <end position="96"/>
    </location>
</feature>
<accession>A0ABS4W494</accession>
<dbReference type="PROSITE" id="PS51318">
    <property type="entry name" value="TAT"/>
    <property type="match status" value="1"/>
</dbReference>
<keyword evidence="8" id="KW-0067">ATP-binding</keyword>
<evidence type="ECO:0000256" key="4">
    <source>
        <dbReference type="ARBA" id="ARBA00022448"/>
    </source>
</evidence>
<evidence type="ECO:0000256" key="5">
    <source>
        <dbReference type="ARBA" id="ARBA00022475"/>
    </source>
</evidence>
<dbReference type="PROSITE" id="PS00211">
    <property type="entry name" value="ABC_TRANSPORTER_1"/>
    <property type="match status" value="1"/>
</dbReference>
<sequence>MNRGLSRRLAITGLAILGLLALVALAAPLLAPYDPAERTGRPFSPPSADHLLGTNDIGHDLLSELIHGAQVSLLVGVVAALVATLVGAAVGVAAGYARGWVDTVLMRAVDVVLALPTLPLTIVIGVFAGPGLGTQILVIAGVMWAGVARELRSQVLSLRERDHIQAVRAMGAGPVHVASRHLLPAVAPLVVPQFVLATKTAILLEASLAFLGLGDLTAKSWGTMLSLAHARSAFLTDAWLWWVLPPGLAIAMTVLAFALLGFAFEERARPALRVRRRQAPRLRRPASPTGAAAPDGPPLVVEGLTVTYDGVSSAAAGVDLHVAAGELVGLVGESGSGKSTVAAATAGLLPPAGEITAGAIRVEGVDIATLPDEELRTLRGNRIAMIPQEAMSALDPVHPIADQLAEAVLVHRSVGRQAARERAAELLTLVGIDPARGRDHPHQFSGGMRQRVVIAMALANDPAVVIADEPTTGLDVLVQADVLALLDTLRSTIGIALLVVTHDLPVIEAVADRIVVMKDGAVVESGPTARVLTAPEHPYTRLLVDSTLRLQVAEPAS</sequence>